<gene>
    <name evidence="3" type="ORF">CBR_g28811</name>
</gene>
<accession>A0A388L9V1</accession>
<protein>
    <submittedName>
        <fullName evidence="3">Uncharacterized protein</fullName>
    </submittedName>
</protein>
<dbReference type="EMBL" id="BFEA01000311">
    <property type="protein sequence ID" value="GBG79095.1"/>
    <property type="molecule type" value="Genomic_DNA"/>
</dbReference>
<dbReference type="InterPro" id="IPR051242">
    <property type="entry name" value="WD-EF-hand_domain"/>
</dbReference>
<dbReference type="AlphaFoldDB" id="A0A388L9V1"/>
<name>A0A388L9V1_CHABU</name>
<dbReference type="Gramene" id="GBG79095">
    <property type="protein sequence ID" value="GBG79095"/>
    <property type="gene ID" value="CBR_g28811"/>
</dbReference>
<dbReference type="PANTHER" id="PTHR44324">
    <property type="entry name" value="WD40 REPEAT DOMAIN 95"/>
    <property type="match status" value="1"/>
</dbReference>
<evidence type="ECO:0000313" key="3">
    <source>
        <dbReference type="EMBL" id="GBG79095.1"/>
    </source>
</evidence>
<dbReference type="Proteomes" id="UP000265515">
    <property type="component" value="Unassembled WGS sequence"/>
</dbReference>
<proteinExistence type="predicted"/>
<keyword evidence="1" id="KW-0677">Repeat</keyword>
<evidence type="ECO:0000256" key="2">
    <source>
        <dbReference type="SAM" id="MobiDB-lite"/>
    </source>
</evidence>
<dbReference type="OrthoDB" id="5980302at2759"/>
<evidence type="ECO:0000313" key="4">
    <source>
        <dbReference type="Proteomes" id="UP000265515"/>
    </source>
</evidence>
<feature type="region of interest" description="Disordered" evidence="2">
    <location>
        <begin position="1"/>
        <end position="22"/>
    </location>
</feature>
<feature type="region of interest" description="Disordered" evidence="2">
    <location>
        <begin position="99"/>
        <end position="144"/>
    </location>
</feature>
<keyword evidence="4" id="KW-1185">Reference proteome</keyword>
<organism evidence="3 4">
    <name type="scientific">Chara braunii</name>
    <name type="common">Braun's stonewort</name>
    <dbReference type="NCBI Taxonomy" id="69332"/>
    <lineage>
        <taxon>Eukaryota</taxon>
        <taxon>Viridiplantae</taxon>
        <taxon>Streptophyta</taxon>
        <taxon>Charophyceae</taxon>
        <taxon>Charales</taxon>
        <taxon>Characeae</taxon>
        <taxon>Chara</taxon>
    </lineage>
</organism>
<reference evidence="3 4" key="1">
    <citation type="journal article" date="2018" name="Cell">
        <title>The Chara Genome: Secondary Complexity and Implications for Plant Terrestrialization.</title>
        <authorList>
            <person name="Nishiyama T."/>
            <person name="Sakayama H."/>
            <person name="Vries J.D."/>
            <person name="Buschmann H."/>
            <person name="Saint-Marcoux D."/>
            <person name="Ullrich K.K."/>
            <person name="Haas F.B."/>
            <person name="Vanderstraeten L."/>
            <person name="Becker D."/>
            <person name="Lang D."/>
            <person name="Vosolsobe S."/>
            <person name="Rombauts S."/>
            <person name="Wilhelmsson P.K.I."/>
            <person name="Janitza P."/>
            <person name="Kern R."/>
            <person name="Heyl A."/>
            <person name="Rumpler F."/>
            <person name="Villalobos L.I.A.C."/>
            <person name="Clay J.M."/>
            <person name="Skokan R."/>
            <person name="Toyoda A."/>
            <person name="Suzuki Y."/>
            <person name="Kagoshima H."/>
            <person name="Schijlen E."/>
            <person name="Tajeshwar N."/>
            <person name="Catarino B."/>
            <person name="Hetherington A.J."/>
            <person name="Saltykova A."/>
            <person name="Bonnot C."/>
            <person name="Breuninger H."/>
            <person name="Symeonidi A."/>
            <person name="Radhakrishnan G.V."/>
            <person name="Van Nieuwerburgh F."/>
            <person name="Deforce D."/>
            <person name="Chang C."/>
            <person name="Karol K.G."/>
            <person name="Hedrich R."/>
            <person name="Ulvskov P."/>
            <person name="Glockner G."/>
            <person name="Delwiche C.F."/>
            <person name="Petrasek J."/>
            <person name="Van de Peer Y."/>
            <person name="Friml J."/>
            <person name="Beilby M."/>
            <person name="Dolan L."/>
            <person name="Kohara Y."/>
            <person name="Sugano S."/>
            <person name="Fujiyama A."/>
            <person name="Delaux P.-M."/>
            <person name="Quint M."/>
            <person name="TheiBen G."/>
            <person name="Hagemann M."/>
            <person name="Harholt J."/>
            <person name="Dunand C."/>
            <person name="Zachgo S."/>
            <person name="Langdale J."/>
            <person name="Maumus F."/>
            <person name="Straeten D.V.D."/>
            <person name="Gould S.B."/>
            <person name="Rensing S.A."/>
        </authorList>
    </citation>
    <scope>NUCLEOTIDE SEQUENCE [LARGE SCALE GENOMIC DNA]</scope>
    <source>
        <strain evidence="3 4">S276</strain>
    </source>
</reference>
<sequence>MGSGSSQGGHISRRSSKEDTSARARFRLTRTQRWQAHETKVVGLAFINNDRLLVTATFDVARLWTEEGALVGDFGQSKLWDLGRVETWAYRTPRVVKETADKEGGAEKGQQQPDGSAQGKAGGGDAGSEDGSKDGESEIGWDSGQKIDRVIEGLSQKIKQCLTADLERQYKNRLEIKPLSPIPRTLFPNRVKEAAKNYLPSKHDSKGAL</sequence>
<evidence type="ECO:0000256" key="1">
    <source>
        <dbReference type="ARBA" id="ARBA00022737"/>
    </source>
</evidence>
<comment type="caution">
    <text evidence="3">The sequence shown here is derived from an EMBL/GenBank/DDBJ whole genome shotgun (WGS) entry which is preliminary data.</text>
</comment>
<dbReference type="PANTHER" id="PTHR44324:SF4">
    <property type="entry name" value="WD40 REPEAT DOMAIN 95"/>
    <property type="match status" value="1"/>
</dbReference>